<dbReference type="PATRIC" id="fig|862908.3.peg.711"/>
<dbReference type="PANTHER" id="PTHR43549">
    <property type="entry name" value="MULTIDRUG RESISTANCE PROTEIN YPNP-RELATED"/>
    <property type="match status" value="1"/>
</dbReference>
<dbReference type="Proteomes" id="UP000008963">
    <property type="component" value="Chromosome"/>
</dbReference>
<sequence length="466" mass="51065">MTSLLKLCKLLRRCYNRYMKAQLTQGDITKQLVSLAGPMIFGVFSIIIFNLVDTYYIGKLGHRELAAVAFTFPIPLIVGAVAFGIGIAATSFVSMALGSGRSHEVARYATDSISMVVILGIILAIIGELTIEPLFLFMGAPKDLIPLIAEYMRVWYLSIPLIVIPMTGNSVIRAMGNTKFPAMVMAVAGLGNFIFDPLLIFGIGPFPAMGLKGAAVATAISRFFTLIAALYVLRKKYDVLTNPFIPFKQLLDNWRKITQVAFPAFLNNLVNPIAMFILTKLVASHGEIVVAGFGVGTRIESLFAIVLIGVAASLSPFVGQNYGAKKYSRIRKAIYLANKYSALWIFICGIFLMFLADGLVRVFNDNPKVIEVASTYLKIMIFSIIGLALMQNSVASHNSIGKSKTSLTINLLRIFVIHLPLAIVLGNLFSYEGIYWAGFIANFLGGIIGSFFLYKLFQKFPAEDPI</sequence>
<organism evidence="8 9">
    <name type="scientific">Halobacteriovorax marinus (strain ATCC BAA-682 / DSM 15412 / SJ)</name>
    <name type="common">Bacteriovorax marinus</name>
    <dbReference type="NCBI Taxonomy" id="862908"/>
    <lineage>
        <taxon>Bacteria</taxon>
        <taxon>Pseudomonadati</taxon>
        <taxon>Bdellovibrionota</taxon>
        <taxon>Bacteriovoracia</taxon>
        <taxon>Bacteriovoracales</taxon>
        <taxon>Halobacteriovoraceae</taxon>
        <taxon>Halobacteriovorax</taxon>
    </lineage>
</organism>
<feature type="transmembrane region" description="Helical" evidence="7">
    <location>
        <begin position="260"/>
        <end position="282"/>
    </location>
</feature>
<feature type="transmembrane region" description="Helical" evidence="7">
    <location>
        <begin position="369"/>
        <end position="390"/>
    </location>
</feature>
<protein>
    <submittedName>
        <fullName evidence="8">Drug/sodium antiporter</fullName>
    </submittedName>
</protein>
<dbReference type="InterPro" id="IPR052031">
    <property type="entry name" value="Membrane_Transporter-Flippase"/>
</dbReference>
<evidence type="ECO:0000313" key="9">
    <source>
        <dbReference type="Proteomes" id="UP000008963"/>
    </source>
</evidence>
<dbReference type="PIRSF" id="PIRSF006603">
    <property type="entry name" value="DinF"/>
    <property type="match status" value="1"/>
</dbReference>
<dbReference type="HOGENOM" id="CLU_012893_5_3_7"/>
<keyword evidence="5 7" id="KW-1133">Transmembrane helix</keyword>
<dbReference type="EMBL" id="FQ312005">
    <property type="protein sequence ID" value="CBW25643.1"/>
    <property type="molecule type" value="Genomic_DNA"/>
</dbReference>
<feature type="transmembrane region" description="Helical" evidence="7">
    <location>
        <begin position="340"/>
        <end position="363"/>
    </location>
</feature>
<accession>E1X5S6</accession>
<dbReference type="AlphaFoldDB" id="E1X5S6"/>
<evidence type="ECO:0000256" key="4">
    <source>
        <dbReference type="ARBA" id="ARBA00022692"/>
    </source>
</evidence>
<name>E1X5S6_HALMS</name>
<feature type="transmembrane region" description="Helical" evidence="7">
    <location>
        <begin position="411"/>
        <end position="429"/>
    </location>
</feature>
<dbReference type="GO" id="GO:0042910">
    <property type="term" value="F:xenobiotic transmembrane transporter activity"/>
    <property type="evidence" value="ECO:0007669"/>
    <property type="project" value="InterPro"/>
</dbReference>
<evidence type="ECO:0000313" key="8">
    <source>
        <dbReference type="EMBL" id="CBW25643.1"/>
    </source>
</evidence>
<evidence type="ECO:0000256" key="6">
    <source>
        <dbReference type="ARBA" id="ARBA00023136"/>
    </source>
</evidence>
<comment type="subcellular location">
    <subcellularLocation>
        <location evidence="1">Cell membrane</location>
        <topology evidence="1">Multi-pass membrane protein</topology>
    </subcellularLocation>
</comment>
<dbReference type="PANTHER" id="PTHR43549:SF3">
    <property type="entry name" value="MULTIDRUG RESISTANCE PROTEIN YPNP-RELATED"/>
    <property type="match status" value="1"/>
</dbReference>
<reference evidence="9" key="1">
    <citation type="journal article" date="2013" name="ISME J.">
        <title>A small predatory core genome in the divergent marine Bacteriovorax marinus SJ and the terrestrial Bdellovibrio bacteriovorus.</title>
        <authorList>
            <person name="Crossman L.C."/>
            <person name="Chen H."/>
            <person name="Cerdeno-Tarraga A.M."/>
            <person name="Brooks K."/>
            <person name="Quail M.A."/>
            <person name="Pineiro S.A."/>
            <person name="Hobley L."/>
            <person name="Sockett R.E."/>
            <person name="Bentley S.D."/>
            <person name="Parkhill J."/>
            <person name="Williams H.N."/>
            <person name="Stine O.C."/>
        </authorList>
    </citation>
    <scope>NUCLEOTIDE SEQUENCE [LARGE SCALE GENOMIC DNA]</scope>
    <source>
        <strain evidence="9">ATCC BAA-682 / DSM 15412 / SJ</strain>
    </source>
</reference>
<evidence type="ECO:0000256" key="3">
    <source>
        <dbReference type="ARBA" id="ARBA00022475"/>
    </source>
</evidence>
<feature type="transmembrane region" description="Helical" evidence="7">
    <location>
        <begin position="302"/>
        <end position="319"/>
    </location>
</feature>
<evidence type="ECO:0000256" key="2">
    <source>
        <dbReference type="ARBA" id="ARBA00022448"/>
    </source>
</evidence>
<keyword evidence="4 7" id="KW-0812">Transmembrane</keyword>
<feature type="transmembrane region" description="Helical" evidence="7">
    <location>
        <begin position="214"/>
        <end position="233"/>
    </location>
</feature>
<keyword evidence="6 7" id="KW-0472">Membrane</keyword>
<dbReference type="STRING" id="862908.BMS_0739"/>
<dbReference type="Pfam" id="PF01554">
    <property type="entry name" value="MatE"/>
    <property type="match status" value="2"/>
</dbReference>
<evidence type="ECO:0000256" key="5">
    <source>
        <dbReference type="ARBA" id="ARBA00022989"/>
    </source>
</evidence>
<dbReference type="GO" id="GO:0005886">
    <property type="term" value="C:plasma membrane"/>
    <property type="evidence" value="ECO:0007669"/>
    <property type="project" value="UniProtKB-SubCell"/>
</dbReference>
<dbReference type="KEGG" id="bmx:BMS_0739"/>
<dbReference type="InterPro" id="IPR002528">
    <property type="entry name" value="MATE_fam"/>
</dbReference>
<evidence type="ECO:0000256" key="7">
    <source>
        <dbReference type="SAM" id="Phobius"/>
    </source>
</evidence>
<dbReference type="InterPro" id="IPR048279">
    <property type="entry name" value="MdtK-like"/>
</dbReference>
<feature type="transmembrane region" description="Helical" evidence="7">
    <location>
        <begin position="109"/>
        <end position="131"/>
    </location>
</feature>
<feature type="transmembrane region" description="Helical" evidence="7">
    <location>
        <begin position="184"/>
        <end position="208"/>
    </location>
</feature>
<proteinExistence type="predicted"/>
<gene>
    <name evidence="8" type="ordered locus">BMS_0739</name>
</gene>
<evidence type="ECO:0000256" key="1">
    <source>
        <dbReference type="ARBA" id="ARBA00004651"/>
    </source>
</evidence>
<feature type="transmembrane region" description="Helical" evidence="7">
    <location>
        <begin position="435"/>
        <end position="454"/>
    </location>
</feature>
<dbReference type="NCBIfam" id="TIGR00797">
    <property type="entry name" value="matE"/>
    <property type="match status" value="1"/>
</dbReference>
<keyword evidence="2" id="KW-0813">Transport</keyword>
<keyword evidence="9" id="KW-1185">Reference proteome</keyword>
<feature type="transmembrane region" description="Helical" evidence="7">
    <location>
        <begin position="151"/>
        <end position="172"/>
    </location>
</feature>
<feature type="transmembrane region" description="Helical" evidence="7">
    <location>
        <begin position="32"/>
        <end position="52"/>
    </location>
</feature>
<keyword evidence="3" id="KW-1003">Cell membrane</keyword>
<dbReference type="GO" id="GO:0015297">
    <property type="term" value="F:antiporter activity"/>
    <property type="evidence" value="ECO:0007669"/>
    <property type="project" value="InterPro"/>
</dbReference>
<dbReference type="eggNOG" id="COG0534">
    <property type="taxonomic scope" value="Bacteria"/>
</dbReference>
<feature type="transmembrane region" description="Helical" evidence="7">
    <location>
        <begin position="72"/>
        <end position="97"/>
    </location>
</feature>